<keyword evidence="1" id="KW-0547">Nucleotide-binding</keyword>
<dbReference type="InterPro" id="IPR045274">
    <property type="entry name" value="WAK-like"/>
</dbReference>
<dbReference type="InterPro" id="IPR011009">
    <property type="entry name" value="Kinase-like_dom_sf"/>
</dbReference>
<evidence type="ECO:0000313" key="7">
    <source>
        <dbReference type="EMBL" id="PQP92227.1"/>
    </source>
</evidence>
<dbReference type="InterPro" id="IPR008271">
    <property type="entry name" value="Ser/Thr_kinase_AS"/>
</dbReference>
<dbReference type="PROSITE" id="PS50011">
    <property type="entry name" value="PROTEIN_KINASE_DOM"/>
    <property type="match status" value="1"/>
</dbReference>
<dbReference type="GO" id="GO:0004674">
    <property type="term" value="F:protein serine/threonine kinase activity"/>
    <property type="evidence" value="ECO:0007669"/>
    <property type="project" value="TreeGrafter"/>
</dbReference>
<protein>
    <submittedName>
        <fullName evidence="7">Wall-associated receptor kinase 5</fullName>
    </submittedName>
</protein>
<dbReference type="AlphaFoldDB" id="A0A314XN17"/>
<dbReference type="STRING" id="2094558.A0A314XN17"/>
<keyword evidence="8" id="KW-1185">Reference proteome</keyword>
<dbReference type="SUPFAM" id="SSF56112">
    <property type="entry name" value="Protein kinase-like (PK-like)"/>
    <property type="match status" value="1"/>
</dbReference>
<evidence type="ECO:0000256" key="2">
    <source>
        <dbReference type="ARBA" id="ARBA00022840"/>
    </source>
</evidence>
<dbReference type="EMBL" id="PJQY01002605">
    <property type="protein sequence ID" value="PQP92227.1"/>
    <property type="molecule type" value="Genomic_DNA"/>
</dbReference>
<dbReference type="GO" id="GO:0005524">
    <property type="term" value="F:ATP binding"/>
    <property type="evidence" value="ECO:0007669"/>
    <property type="project" value="UniProtKB-KW"/>
</dbReference>
<dbReference type="GO" id="GO:0007166">
    <property type="term" value="P:cell surface receptor signaling pathway"/>
    <property type="evidence" value="ECO:0007669"/>
    <property type="project" value="InterPro"/>
</dbReference>
<feature type="signal peptide" evidence="5">
    <location>
        <begin position="1"/>
        <end position="35"/>
    </location>
</feature>
<name>A0A314XN17_PRUYE</name>
<sequence length="154" mass="17016">MALYMSTFMERKAKNHHHFHILALLLKIAVDTAEALAYLHHSTSMPIIHQDVKTANILLDENFTAKVSDFGASRLVPEDQNQISTLVQGTLGYLDPEFLQSNTPTEKSDVYSFGVVLVELLTGQKAISLKKPEAERNLAKVFVGFVEGSLASDS</sequence>
<evidence type="ECO:0000313" key="8">
    <source>
        <dbReference type="Proteomes" id="UP000250321"/>
    </source>
</evidence>
<dbReference type="InterPro" id="IPR000719">
    <property type="entry name" value="Prot_kinase_dom"/>
</dbReference>
<comment type="caution">
    <text evidence="7">The sequence shown here is derived from an EMBL/GenBank/DDBJ whole genome shotgun (WGS) entry which is preliminary data.</text>
</comment>
<dbReference type="PROSITE" id="PS00108">
    <property type="entry name" value="PROTEIN_KINASE_ST"/>
    <property type="match status" value="1"/>
</dbReference>
<comment type="catalytic activity">
    <reaction evidence="3">
        <text>L-seryl-[protein] + ATP = O-phospho-L-seryl-[protein] + ADP + H(+)</text>
        <dbReference type="Rhea" id="RHEA:17989"/>
        <dbReference type="Rhea" id="RHEA-COMP:9863"/>
        <dbReference type="Rhea" id="RHEA-COMP:11604"/>
        <dbReference type="ChEBI" id="CHEBI:15378"/>
        <dbReference type="ChEBI" id="CHEBI:29999"/>
        <dbReference type="ChEBI" id="CHEBI:30616"/>
        <dbReference type="ChEBI" id="CHEBI:83421"/>
        <dbReference type="ChEBI" id="CHEBI:456216"/>
    </reaction>
</comment>
<dbReference type="PANTHER" id="PTHR27005:SF468">
    <property type="entry name" value="OS01G0310500 PROTEIN"/>
    <property type="match status" value="1"/>
</dbReference>
<comment type="catalytic activity">
    <reaction evidence="4">
        <text>L-threonyl-[protein] + ATP = O-phospho-L-threonyl-[protein] + ADP + H(+)</text>
        <dbReference type="Rhea" id="RHEA:46608"/>
        <dbReference type="Rhea" id="RHEA-COMP:11060"/>
        <dbReference type="Rhea" id="RHEA-COMP:11605"/>
        <dbReference type="ChEBI" id="CHEBI:15378"/>
        <dbReference type="ChEBI" id="CHEBI:30013"/>
        <dbReference type="ChEBI" id="CHEBI:30616"/>
        <dbReference type="ChEBI" id="CHEBI:61977"/>
        <dbReference type="ChEBI" id="CHEBI:456216"/>
    </reaction>
</comment>
<evidence type="ECO:0000256" key="5">
    <source>
        <dbReference type="SAM" id="SignalP"/>
    </source>
</evidence>
<dbReference type="GO" id="GO:0005886">
    <property type="term" value="C:plasma membrane"/>
    <property type="evidence" value="ECO:0007669"/>
    <property type="project" value="TreeGrafter"/>
</dbReference>
<dbReference type="Proteomes" id="UP000250321">
    <property type="component" value="Unassembled WGS sequence"/>
</dbReference>
<feature type="chain" id="PRO_5016318621" evidence="5">
    <location>
        <begin position="36"/>
        <end position="154"/>
    </location>
</feature>
<feature type="domain" description="Protein kinase" evidence="6">
    <location>
        <begin position="1"/>
        <end position="154"/>
    </location>
</feature>
<keyword evidence="5" id="KW-0732">Signal</keyword>
<keyword evidence="2" id="KW-0067">ATP-binding</keyword>
<keyword evidence="7" id="KW-0418">Kinase</keyword>
<evidence type="ECO:0000259" key="6">
    <source>
        <dbReference type="PROSITE" id="PS50011"/>
    </source>
</evidence>
<organism evidence="7 8">
    <name type="scientific">Prunus yedoensis var. nudiflora</name>
    <dbReference type="NCBI Taxonomy" id="2094558"/>
    <lineage>
        <taxon>Eukaryota</taxon>
        <taxon>Viridiplantae</taxon>
        <taxon>Streptophyta</taxon>
        <taxon>Embryophyta</taxon>
        <taxon>Tracheophyta</taxon>
        <taxon>Spermatophyta</taxon>
        <taxon>Magnoliopsida</taxon>
        <taxon>eudicotyledons</taxon>
        <taxon>Gunneridae</taxon>
        <taxon>Pentapetalae</taxon>
        <taxon>rosids</taxon>
        <taxon>fabids</taxon>
        <taxon>Rosales</taxon>
        <taxon>Rosaceae</taxon>
        <taxon>Amygdaloideae</taxon>
        <taxon>Amygdaleae</taxon>
        <taxon>Prunus</taxon>
    </lineage>
</organism>
<reference evidence="7 8" key="1">
    <citation type="submission" date="2018-02" db="EMBL/GenBank/DDBJ databases">
        <title>Draft genome of wild Prunus yedoensis var. nudiflora.</title>
        <authorList>
            <person name="Baek S."/>
            <person name="Kim J.-H."/>
            <person name="Choi K."/>
            <person name="Kim G.-B."/>
            <person name="Cho A."/>
            <person name="Jang H."/>
            <person name="Shin C.-H."/>
            <person name="Yu H.-J."/>
            <person name="Mun J.-H."/>
        </authorList>
    </citation>
    <scope>NUCLEOTIDE SEQUENCE [LARGE SCALE GENOMIC DNA]</scope>
    <source>
        <strain evidence="8">cv. Jeju island</strain>
        <tissue evidence="7">Leaf</tissue>
    </source>
</reference>
<accession>A0A314XN17</accession>
<dbReference type="Gene3D" id="1.10.510.10">
    <property type="entry name" value="Transferase(Phosphotransferase) domain 1"/>
    <property type="match status" value="1"/>
</dbReference>
<keyword evidence="7" id="KW-0808">Transferase</keyword>
<evidence type="ECO:0000256" key="4">
    <source>
        <dbReference type="ARBA" id="ARBA00047951"/>
    </source>
</evidence>
<proteinExistence type="predicted"/>
<evidence type="ECO:0000256" key="3">
    <source>
        <dbReference type="ARBA" id="ARBA00047558"/>
    </source>
</evidence>
<gene>
    <name evidence="7" type="ORF">Pyn_39236</name>
</gene>
<evidence type="ECO:0000256" key="1">
    <source>
        <dbReference type="ARBA" id="ARBA00022741"/>
    </source>
</evidence>
<dbReference type="PANTHER" id="PTHR27005">
    <property type="entry name" value="WALL-ASSOCIATED RECEPTOR KINASE-LIKE 21"/>
    <property type="match status" value="1"/>
</dbReference>
<keyword evidence="7" id="KW-0675">Receptor</keyword>
<dbReference type="OrthoDB" id="4062651at2759"/>
<dbReference type="Pfam" id="PF00069">
    <property type="entry name" value="Pkinase"/>
    <property type="match status" value="1"/>
</dbReference>
<dbReference type="SMART" id="SM00220">
    <property type="entry name" value="S_TKc"/>
    <property type="match status" value="1"/>
</dbReference>